<dbReference type="Proteomes" id="UP000659654">
    <property type="component" value="Unassembled WGS sequence"/>
</dbReference>
<organism evidence="2 3">
    <name type="scientific">Bursaphelenchus xylophilus</name>
    <name type="common">Pinewood nematode worm</name>
    <name type="synonym">Aphelenchoides xylophilus</name>
    <dbReference type="NCBI Taxonomy" id="6326"/>
    <lineage>
        <taxon>Eukaryota</taxon>
        <taxon>Metazoa</taxon>
        <taxon>Ecdysozoa</taxon>
        <taxon>Nematoda</taxon>
        <taxon>Chromadorea</taxon>
        <taxon>Rhabditida</taxon>
        <taxon>Tylenchina</taxon>
        <taxon>Tylenchomorpha</taxon>
        <taxon>Aphelenchoidea</taxon>
        <taxon>Aphelenchoididae</taxon>
        <taxon>Bursaphelenchus</taxon>
    </lineage>
</organism>
<dbReference type="Gene3D" id="3.10.100.10">
    <property type="entry name" value="Mannose-Binding Protein A, subunit A"/>
    <property type="match status" value="1"/>
</dbReference>
<evidence type="ECO:0000313" key="3">
    <source>
        <dbReference type="Proteomes" id="UP000659654"/>
    </source>
</evidence>
<name>A0A811KL19_BURXY</name>
<reference evidence="2" key="1">
    <citation type="submission" date="2020-09" db="EMBL/GenBank/DDBJ databases">
        <authorList>
            <person name="Kikuchi T."/>
        </authorList>
    </citation>
    <scope>NUCLEOTIDE SEQUENCE</scope>
    <source>
        <strain evidence="2">Ka4C1</strain>
    </source>
</reference>
<evidence type="ECO:0000313" key="2">
    <source>
        <dbReference type="EMBL" id="CAD5216431.1"/>
    </source>
</evidence>
<dbReference type="InterPro" id="IPR016186">
    <property type="entry name" value="C-type_lectin-like/link_sf"/>
</dbReference>
<feature type="chain" id="PRO_5032570366" evidence="1">
    <location>
        <begin position="32"/>
        <end position="372"/>
    </location>
</feature>
<accession>A0A811KL19</accession>
<dbReference type="AlphaFoldDB" id="A0A811KL19"/>
<dbReference type="Proteomes" id="UP000582659">
    <property type="component" value="Unassembled WGS sequence"/>
</dbReference>
<dbReference type="OrthoDB" id="5833759at2759"/>
<dbReference type="InterPro" id="IPR016187">
    <property type="entry name" value="CTDL_fold"/>
</dbReference>
<dbReference type="SUPFAM" id="SSF56436">
    <property type="entry name" value="C-type lectin-like"/>
    <property type="match status" value="2"/>
</dbReference>
<comment type="caution">
    <text evidence="2">The sequence shown here is derived from an EMBL/GenBank/DDBJ whole genome shotgun (WGS) entry which is preliminary data.</text>
</comment>
<gene>
    <name evidence="2" type="ORF">BXYJ_LOCUS4526</name>
</gene>
<dbReference type="EMBL" id="CAJFCV020000002">
    <property type="protein sequence ID" value="CAG9099562.1"/>
    <property type="molecule type" value="Genomic_DNA"/>
</dbReference>
<feature type="signal peptide" evidence="1">
    <location>
        <begin position="1"/>
        <end position="31"/>
    </location>
</feature>
<dbReference type="EMBL" id="CAJFDI010000002">
    <property type="protein sequence ID" value="CAD5216431.1"/>
    <property type="molecule type" value="Genomic_DNA"/>
</dbReference>
<keyword evidence="1" id="KW-0732">Signal</keyword>
<evidence type="ECO:0000256" key="1">
    <source>
        <dbReference type="SAM" id="SignalP"/>
    </source>
</evidence>
<protein>
    <submittedName>
        <fullName evidence="2">(pine wood nematode) hypothetical protein</fullName>
    </submittedName>
</protein>
<sequence length="372" mass="42716">MRSKSQKRLWRSTVFFSESLLVIIALQTSLSLKSACQNSVHPALYYNHSCFLSTQTVYSTEYNKWQKLHAFCNHLPADTRHLAILRNQNVIDELIKAGVVHPDLKYFIGTKAPDFTCKPSDRCCPDPNNFYYFDDSGQDKGPVNRSLWLRTEPDNFGGLNPERIVTLEPAWRIYGGPPDLMGFNDVEGANQGIPLVCEYRLGFKCPEGFFFNDGSCTGIIECDKTPAECEHECVFLGKQFGTKGILPSIHNDDYNFFLAGKYRQEIMEKGLGKVFKKTKKFGQYWPVMIGMKHIHSQWVNLDQTPADYFRWWSLENKVEKLFKNPDKGHKYVFLMVRTNGDNGISTFGYWANVFHSKEKVPLIGCQVKPKKL</sequence>
<keyword evidence="3" id="KW-1185">Reference proteome</keyword>
<proteinExistence type="predicted"/>